<reference evidence="2 3" key="1">
    <citation type="submission" date="2018-07" db="EMBL/GenBank/DDBJ databases">
        <title>Sequencing the genomes of 1000 actinobacteria strains.</title>
        <authorList>
            <person name="Klenk H.-P."/>
        </authorList>
    </citation>
    <scope>NUCLEOTIDE SEQUENCE [LARGE SCALE GENOMIC DNA]</scope>
    <source>
        <strain evidence="2 3">DSM 14442</strain>
    </source>
</reference>
<feature type="transmembrane region" description="Helical" evidence="1">
    <location>
        <begin position="22"/>
        <end position="40"/>
    </location>
</feature>
<comment type="caution">
    <text evidence="2">The sequence shown here is derived from an EMBL/GenBank/DDBJ whole genome shotgun (WGS) entry which is preliminary data.</text>
</comment>
<evidence type="ECO:0008006" key="4">
    <source>
        <dbReference type="Google" id="ProtNLM"/>
    </source>
</evidence>
<dbReference type="Proteomes" id="UP000256727">
    <property type="component" value="Unassembled WGS sequence"/>
</dbReference>
<gene>
    <name evidence="2" type="ORF">C8E99_1275</name>
</gene>
<dbReference type="EMBL" id="QREH01000001">
    <property type="protein sequence ID" value="REE03464.1"/>
    <property type="molecule type" value="Genomic_DNA"/>
</dbReference>
<accession>A0A3D9LCR4</accession>
<keyword evidence="1" id="KW-0472">Membrane</keyword>
<dbReference type="AlphaFoldDB" id="A0A3D9LCR4"/>
<evidence type="ECO:0000256" key="1">
    <source>
        <dbReference type="SAM" id="Phobius"/>
    </source>
</evidence>
<name>A0A3D9LCR4_9MICC</name>
<protein>
    <recommendedName>
        <fullName evidence="4">SAF domain-containing protein</fullName>
    </recommendedName>
</protein>
<sequence>MEGTNTAEAPRLTRPGWKDPRLLAGLLLVLLSVAGIVALVQSLDRSEGYWAAGQDLVPGNVVETDQLTVVQARLGDASDDYLRADEPFPEDRAVVGTVRQGELLPAGAVALVDPQSRQAVSLTVADPLPEGTASGARVDVWIAAKDGNQGFSEPELVAPSAELAEITEATGSFGSTGGMNVQILVGPEQLPQVLDAKGNGARISVVPSLAGQ</sequence>
<proteinExistence type="predicted"/>
<keyword evidence="1" id="KW-0812">Transmembrane</keyword>
<dbReference type="RefSeq" id="WP_115931574.1">
    <property type="nucleotide sequence ID" value="NZ_QREH01000001.1"/>
</dbReference>
<keyword evidence="3" id="KW-1185">Reference proteome</keyword>
<evidence type="ECO:0000313" key="2">
    <source>
        <dbReference type="EMBL" id="REE03464.1"/>
    </source>
</evidence>
<dbReference type="OrthoDB" id="5192391at2"/>
<evidence type="ECO:0000313" key="3">
    <source>
        <dbReference type="Proteomes" id="UP000256727"/>
    </source>
</evidence>
<keyword evidence="1" id="KW-1133">Transmembrane helix</keyword>
<organism evidence="2 3">
    <name type="scientific">Citricoccus muralis</name>
    <dbReference type="NCBI Taxonomy" id="169134"/>
    <lineage>
        <taxon>Bacteria</taxon>
        <taxon>Bacillati</taxon>
        <taxon>Actinomycetota</taxon>
        <taxon>Actinomycetes</taxon>
        <taxon>Micrococcales</taxon>
        <taxon>Micrococcaceae</taxon>
        <taxon>Citricoccus</taxon>
    </lineage>
</organism>